<accession>A0ABV7J001</accession>
<dbReference type="EMBL" id="JBHRTO010000001">
    <property type="protein sequence ID" value="MFC3180717.1"/>
    <property type="molecule type" value="Genomic_DNA"/>
</dbReference>
<dbReference type="Pfam" id="PF08212">
    <property type="entry name" value="Lipocalin_2"/>
    <property type="match status" value="1"/>
</dbReference>
<evidence type="ECO:0000313" key="4">
    <source>
        <dbReference type="Proteomes" id="UP001595547"/>
    </source>
</evidence>
<evidence type="ECO:0000256" key="1">
    <source>
        <dbReference type="SAM" id="SignalP"/>
    </source>
</evidence>
<feature type="signal peptide" evidence="1">
    <location>
        <begin position="1"/>
        <end position="21"/>
    </location>
</feature>
<feature type="chain" id="PRO_5045416283" evidence="1">
    <location>
        <begin position="22"/>
        <end position="163"/>
    </location>
</feature>
<comment type="caution">
    <text evidence="3">The sequence shown here is derived from an EMBL/GenBank/DDBJ whole genome shotgun (WGS) entry which is preliminary data.</text>
</comment>
<keyword evidence="1" id="KW-0732">Signal</keyword>
<proteinExistence type="predicted"/>
<dbReference type="Proteomes" id="UP001595547">
    <property type="component" value="Unassembled WGS sequence"/>
</dbReference>
<name>A0ABV7J001_9RHOB</name>
<dbReference type="InterPro" id="IPR012674">
    <property type="entry name" value="Calycin"/>
</dbReference>
<feature type="domain" description="Lipocalin/cytosolic fatty-acid binding" evidence="2">
    <location>
        <begin position="105"/>
        <end position="161"/>
    </location>
</feature>
<protein>
    <submittedName>
        <fullName evidence="3">Lipocalin family protein</fullName>
    </submittedName>
</protein>
<gene>
    <name evidence="3" type="ORF">ACFOGH_06940</name>
</gene>
<organism evidence="3 4">
    <name type="scientific">Cypionkella sinensis</name>
    <dbReference type="NCBI Taxonomy" id="1756043"/>
    <lineage>
        <taxon>Bacteria</taxon>
        <taxon>Pseudomonadati</taxon>
        <taxon>Pseudomonadota</taxon>
        <taxon>Alphaproteobacteria</taxon>
        <taxon>Rhodobacterales</taxon>
        <taxon>Paracoccaceae</taxon>
        <taxon>Cypionkella</taxon>
    </lineage>
</organism>
<evidence type="ECO:0000259" key="2">
    <source>
        <dbReference type="Pfam" id="PF08212"/>
    </source>
</evidence>
<dbReference type="RefSeq" id="WP_380072341.1">
    <property type="nucleotide sequence ID" value="NZ_JBHRTO010000001.1"/>
</dbReference>
<keyword evidence="4" id="KW-1185">Reference proteome</keyword>
<evidence type="ECO:0000313" key="3">
    <source>
        <dbReference type="EMBL" id="MFC3180717.1"/>
    </source>
</evidence>
<sequence>MYRLIALLLLAACATAPKTVAVGRYRAPDAPIYSNAVMDQNRLVGTWQQVAAFGGEACKPGGAEISKGAGGLNIRYRLCESGVEMAGAGPMASDTVGRFTVPGQPGPWWILWADGDYRTLVVGSPNGRLGFILNRGAFPPDRLKAARDVLEWNGYDVRRLVVY</sequence>
<dbReference type="Gene3D" id="2.40.128.20">
    <property type="match status" value="1"/>
</dbReference>
<reference evidence="4" key="1">
    <citation type="journal article" date="2019" name="Int. J. Syst. Evol. Microbiol.">
        <title>The Global Catalogue of Microorganisms (GCM) 10K type strain sequencing project: providing services to taxonomists for standard genome sequencing and annotation.</title>
        <authorList>
            <consortium name="The Broad Institute Genomics Platform"/>
            <consortium name="The Broad Institute Genome Sequencing Center for Infectious Disease"/>
            <person name="Wu L."/>
            <person name="Ma J."/>
        </authorList>
    </citation>
    <scope>NUCLEOTIDE SEQUENCE [LARGE SCALE GENOMIC DNA]</scope>
    <source>
        <strain evidence="4">KCTC 52039</strain>
    </source>
</reference>
<dbReference type="InterPro" id="IPR000566">
    <property type="entry name" value="Lipocln_cytosolic_FA-bd_dom"/>
</dbReference>
<dbReference type="SUPFAM" id="SSF50814">
    <property type="entry name" value="Lipocalins"/>
    <property type="match status" value="1"/>
</dbReference>